<proteinExistence type="predicted"/>
<name>A0ABR2IRB7_9EUKA</name>
<feature type="domain" description="CLASP N-terminal" evidence="3">
    <location>
        <begin position="84"/>
        <end position="254"/>
    </location>
</feature>
<protein>
    <submittedName>
        <fullName evidence="4">Negative regulation of wound healing</fullName>
    </submittedName>
</protein>
<evidence type="ECO:0000256" key="1">
    <source>
        <dbReference type="SAM" id="Coils"/>
    </source>
</evidence>
<feature type="compositionally biased region" description="Basic and acidic residues" evidence="2">
    <location>
        <begin position="487"/>
        <end position="511"/>
    </location>
</feature>
<dbReference type="InterPro" id="IPR016024">
    <property type="entry name" value="ARM-type_fold"/>
</dbReference>
<feature type="region of interest" description="Disordered" evidence="2">
    <location>
        <begin position="280"/>
        <end position="341"/>
    </location>
</feature>
<dbReference type="Proteomes" id="UP001470230">
    <property type="component" value="Unassembled WGS sequence"/>
</dbReference>
<evidence type="ECO:0000256" key="2">
    <source>
        <dbReference type="SAM" id="MobiDB-lite"/>
    </source>
</evidence>
<comment type="caution">
    <text evidence="4">The sequence shown here is derived from an EMBL/GenBank/DDBJ whole genome shotgun (WGS) entry which is preliminary data.</text>
</comment>
<dbReference type="InterPro" id="IPR024395">
    <property type="entry name" value="CLASP_N_dom"/>
</dbReference>
<feature type="compositionally biased region" description="Basic and acidic residues" evidence="2">
    <location>
        <begin position="550"/>
        <end position="560"/>
    </location>
</feature>
<evidence type="ECO:0000313" key="5">
    <source>
        <dbReference type="Proteomes" id="UP001470230"/>
    </source>
</evidence>
<sequence>MKTKKNPEVKIAECGLSPITKEQFYQAGSNFDPIFVKTEDHAQKEIEYLIKSIRRSVKTELQISAIHRFMALIKGGIFDFMLSRKHLKTMHTGFYAALTSTKSELIIEMCFLLGQIAPRIGSDFDKVGDYLKPLSFKIGDEVQIISDCCKYAFFSIIENCPSPVFFNKIYDIILEKGPKQKSVMSECLCVILQLWPMTLVDELMKKIVAILNKLLLNEGSPVIRKYSKIAACTLTQIYPDQEESFFGCLPDKLRLSIQDEEPMEQKERLVIFHSLSPPQVSVQPKENLQKAKKKNSKNERRVTFAPGILKNPKNQNQSNDENEDEPQYFTSANDTQDDIPQKETVDSNIQEFKESIKKLAQQLDKENEAEKPKIKLRPAQINWKPYEIKKPPHIVKKGNFLERNAPKDVSIDESKHLDERQKVLLMKKIEQEKREKLIKKQKKKLEKKENDENLPNVPEEEEEKEEDIPKIQKIENLKKKSFLQRCGPKETTVDQSKHIKDSDKSRLKDVIKKQKKIDNDLKKAEKKTDSPPIDEIKKYAKMIDEFRSPPKFTHKIDKSPKKSKPKPKKVPIIHMEGGLENDYLVSIQDALQDIPDNCTISIPEFLFCCSHNSEVIASNAITMLADLYDRVSFNNDLADLVDILLKNTENQKPKIQSVSLFALNEIPNHFDPIYLLQICCEQDPSYQLVKFAYTLLNSIDIEKLDSNLIKHLCSLAFKCYNTKPIKSTHVSGFVIKKLADFSFESVIEFGNGLTDNELREFRDFATMYAKDLTFRNIKIEIPPFNDKKVIEWQRKIEDIIQKATFDDWNLMKIPLFNELNKALLSFSEVDRTLRLIQSVFSFYGISEYQYLLPGLITNKCHISDDILTDIVENSKDDIEDFIFNLQPFVEDEAFAQNALKIQLAVFKRIASYNKDSLFNCIDKITYSLNISIQSQKIEVRQASVLCYVELFAFFGKSEMINYISTLPKVSRDIILVVCAKKNVL</sequence>
<feature type="compositionally biased region" description="Basic and acidic residues" evidence="2">
    <location>
        <begin position="467"/>
        <end position="478"/>
    </location>
</feature>
<feature type="region of interest" description="Disordered" evidence="2">
    <location>
        <begin position="550"/>
        <end position="569"/>
    </location>
</feature>
<dbReference type="Gene3D" id="1.25.10.10">
    <property type="entry name" value="Leucine-rich Repeat Variant"/>
    <property type="match status" value="1"/>
</dbReference>
<feature type="region of interest" description="Disordered" evidence="2">
    <location>
        <begin position="438"/>
        <end position="511"/>
    </location>
</feature>
<gene>
    <name evidence="4" type="ORF">M9Y10_009678</name>
</gene>
<evidence type="ECO:0000259" key="3">
    <source>
        <dbReference type="Pfam" id="PF12348"/>
    </source>
</evidence>
<keyword evidence="1" id="KW-0175">Coiled coil</keyword>
<dbReference type="SUPFAM" id="SSF48371">
    <property type="entry name" value="ARM repeat"/>
    <property type="match status" value="2"/>
</dbReference>
<dbReference type="Pfam" id="PF12348">
    <property type="entry name" value="CLASP_N"/>
    <property type="match status" value="1"/>
</dbReference>
<reference evidence="4 5" key="1">
    <citation type="submission" date="2024-04" db="EMBL/GenBank/DDBJ databases">
        <title>Tritrichomonas musculus Genome.</title>
        <authorList>
            <person name="Alves-Ferreira E."/>
            <person name="Grigg M."/>
            <person name="Lorenzi H."/>
            <person name="Galac M."/>
        </authorList>
    </citation>
    <scope>NUCLEOTIDE SEQUENCE [LARGE SCALE GENOMIC DNA]</scope>
    <source>
        <strain evidence="4 5">EAF2021</strain>
    </source>
</reference>
<accession>A0ABR2IRB7</accession>
<feature type="coiled-coil region" evidence="1">
    <location>
        <begin position="342"/>
        <end position="369"/>
    </location>
</feature>
<dbReference type="EMBL" id="JAPFFF010000015">
    <property type="protein sequence ID" value="KAK8866711.1"/>
    <property type="molecule type" value="Genomic_DNA"/>
</dbReference>
<dbReference type="InterPro" id="IPR011989">
    <property type="entry name" value="ARM-like"/>
</dbReference>
<evidence type="ECO:0000313" key="4">
    <source>
        <dbReference type="EMBL" id="KAK8866711.1"/>
    </source>
</evidence>
<keyword evidence="5" id="KW-1185">Reference proteome</keyword>
<organism evidence="4 5">
    <name type="scientific">Tritrichomonas musculus</name>
    <dbReference type="NCBI Taxonomy" id="1915356"/>
    <lineage>
        <taxon>Eukaryota</taxon>
        <taxon>Metamonada</taxon>
        <taxon>Parabasalia</taxon>
        <taxon>Tritrichomonadida</taxon>
        <taxon>Tritrichomonadidae</taxon>
        <taxon>Tritrichomonas</taxon>
    </lineage>
</organism>